<keyword evidence="8" id="KW-0456">Lyase</keyword>
<keyword evidence="9" id="KW-1208">Phospholipid metabolism</keyword>
<dbReference type="GO" id="GO:0004609">
    <property type="term" value="F:phosphatidylserine decarboxylase activity"/>
    <property type="evidence" value="ECO:0007669"/>
    <property type="project" value="UniProtKB-EC"/>
</dbReference>
<keyword evidence="4" id="KW-0444">Lipid biosynthesis</keyword>
<evidence type="ECO:0000256" key="11">
    <source>
        <dbReference type="ARBA" id="ARBA00024326"/>
    </source>
</evidence>
<accession>A0AAD4NMJ0</accession>
<dbReference type="Pfam" id="PF02666">
    <property type="entry name" value="PS_Dcarbxylase"/>
    <property type="match status" value="1"/>
</dbReference>
<comment type="pathway">
    <text evidence="2">Lipid metabolism.</text>
</comment>
<proteinExistence type="predicted"/>
<dbReference type="Proteomes" id="UP001201812">
    <property type="component" value="Unassembled WGS sequence"/>
</dbReference>
<evidence type="ECO:0000256" key="4">
    <source>
        <dbReference type="ARBA" id="ARBA00022516"/>
    </source>
</evidence>
<dbReference type="PANTHER" id="PTHR10067:SF6">
    <property type="entry name" value="PHOSPHATIDYLSERINE DECARBOXYLASE PROENZYME, MITOCHONDRIAL"/>
    <property type="match status" value="1"/>
</dbReference>
<dbReference type="InterPro" id="IPR033177">
    <property type="entry name" value="PSD-B"/>
</dbReference>
<feature type="transmembrane region" description="Helical" evidence="13">
    <location>
        <begin position="70"/>
        <end position="91"/>
    </location>
</feature>
<dbReference type="EMBL" id="JAKKPZ010000001">
    <property type="protein sequence ID" value="KAI1729174.1"/>
    <property type="molecule type" value="Genomic_DNA"/>
</dbReference>
<comment type="caution">
    <text evidence="14">The sequence shown here is derived from an EMBL/GenBank/DDBJ whole genome shotgun (WGS) entry which is preliminary data.</text>
</comment>
<evidence type="ECO:0000256" key="1">
    <source>
        <dbReference type="ARBA" id="ARBA00001928"/>
    </source>
</evidence>
<evidence type="ECO:0000256" key="7">
    <source>
        <dbReference type="ARBA" id="ARBA00023209"/>
    </source>
</evidence>
<evidence type="ECO:0000256" key="10">
    <source>
        <dbReference type="ARBA" id="ARBA00023317"/>
    </source>
</evidence>
<comment type="pathway">
    <text evidence="11">Phospholipid metabolism; phosphatidylethanolamine biosynthesis.</text>
</comment>
<sequence>MFLRKVRSFATNNFIKRLEIERFPTQLNVKHGVKPSSSAAFLSSTAAKPAQHAEHKRFRRFGAIVRQRPFIRYLVLGTLTAGTALYLWQLFVPDYRSEVDPRHYYSHWKIRLYTSLPWNTISRAAGVLSNIHVPVSMRESIYGTYVKMYDCKMDEALHEDLKAYPTFRAFFNRDLKENVRPISSSPLVSPADGTVLHFGKVTNGRIEYVKEHDYEIHEFLGPINTDTRVGYSLFQVVIYLAPGDYHAFHSPADWKALEKIHHPGFLLSVRPSYIDWIPKLFCMNERVVLSGHWKHGYFSMTAVAATNVGDIVINSESIKNRKVIETEQFNVVDHNYHFTPGVKVGEFRLGSTIVLIFEAPSNLQFCIKAGDTLRYGQSLVL</sequence>
<reference evidence="14" key="1">
    <citation type="submission" date="2022-01" db="EMBL/GenBank/DDBJ databases">
        <title>Genome Sequence Resource for Two Populations of Ditylenchus destructor, the Migratory Endoparasitic Phytonematode.</title>
        <authorList>
            <person name="Zhang H."/>
            <person name="Lin R."/>
            <person name="Xie B."/>
        </authorList>
    </citation>
    <scope>NUCLEOTIDE SEQUENCE</scope>
    <source>
        <strain evidence="14">BazhouSP</strain>
    </source>
</reference>
<name>A0AAD4NMJ0_9BILA</name>
<protein>
    <recommendedName>
        <fullName evidence="3">phosphatidylserine decarboxylase</fullName>
        <ecNumber evidence="3">4.1.1.65</ecNumber>
    </recommendedName>
</protein>
<evidence type="ECO:0000256" key="3">
    <source>
        <dbReference type="ARBA" id="ARBA00012243"/>
    </source>
</evidence>
<evidence type="ECO:0000256" key="13">
    <source>
        <dbReference type="SAM" id="Phobius"/>
    </source>
</evidence>
<dbReference type="GO" id="GO:0006646">
    <property type="term" value="P:phosphatidylethanolamine biosynthetic process"/>
    <property type="evidence" value="ECO:0007669"/>
    <property type="project" value="TreeGrafter"/>
</dbReference>
<evidence type="ECO:0000256" key="5">
    <source>
        <dbReference type="ARBA" id="ARBA00022793"/>
    </source>
</evidence>
<evidence type="ECO:0000256" key="12">
    <source>
        <dbReference type="ARBA" id="ARBA00045136"/>
    </source>
</evidence>
<keyword evidence="15" id="KW-1185">Reference proteome</keyword>
<keyword evidence="6" id="KW-0443">Lipid metabolism</keyword>
<dbReference type="NCBIfam" id="TIGR00163">
    <property type="entry name" value="PS_decarb"/>
    <property type="match status" value="1"/>
</dbReference>
<dbReference type="PANTHER" id="PTHR10067">
    <property type="entry name" value="PHOSPHATIDYLSERINE DECARBOXYLASE"/>
    <property type="match status" value="1"/>
</dbReference>
<keyword evidence="5" id="KW-0210">Decarboxylase</keyword>
<evidence type="ECO:0000256" key="2">
    <source>
        <dbReference type="ARBA" id="ARBA00005189"/>
    </source>
</evidence>
<dbReference type="EC" id="4.1.1.65" evidence="3"/>
<evidence type="ECO:0000256" key="8">
    <source>
        <dbReference type="ARBA" id="ARBA00023239"/>
    </source>
</evidence>
<evidence type="ECO:0000313" key="15">
    <source>
        <dbReference type="Proteomes" id="UP001201812"/>
    </source>
</evidence>
<dbReference type="InterPro" id="IPR003817">
    <property type="entry name" value="PS_Dcarbxylase"/>
</dbReference>
<organism evidence="14 15">
    <name type="scientific">Ditylenchus destructor</name>
    <dbReference type="NCBI Taxonomy" id="166010"/>
    <lineage>
        <taxon>Eukaryota</taxon>
        <taxon>Metazoa</taxon>
        <taxon>Ecdysozoa</taxon>
        <taxon>Nematoda</taxon>
        <taxon>Chromadorea</taxon>
        <taxon>Rhabditida</taxon>
        <taxon>Tylenchina</taxon>
        <taxon>Tylenchomorpha</taxon>
        <taxon>Sphaerularioidea</taxon>
        <taxon>Anguinidae</taxon>
        <taxon>Anguininae</taxon>
        <taxon>Ditylenchus</taxon>
    </lineage>
</organism>
<keyword evidence="7" id="KW-0594">Phospholipid biosynthesis</keyword>
<keyword evidence="13" id="KW-0472">Membrane</keyword>
<dbReference type="GO" id="GO:0005739">
    <property type="term" value="C:mitochondrion"/>
    <property type="evidence" value="ECO:0007669"/>
    <property type="project" value="TreeGrafter"/>
</dbReference>
<gene>
    <name evidence="14" type="ORF">DdX_01397</name>
</gene>
<comment type="function">
    <text evidence="12">Catalyzes the formation of phosphatidylethanolamine (PtdEtn) from phosphatidylserine (PtdSer). Plays a central role in phospholipid metabolism and in the interorganelle trafficking of phosphatidylserine. May be involved in lipid droplet biogenesis at the endoplasmic reticulum membrane.</text>
</comment>
<comment type="cofactor">
    <cofactor evidence="1">
        <name>pyruvate</name>
        <dbReference type="ChEBI" id="CHEBI:15361"/>
    </cofactor>
</comment>
<keyword evidence="13" id="KW-0812">Transmembrane</keyword>
<evidence type="ECO:0000256" key="6">
    <source>
        <dbReference type="ARBA" id="ARBA00023098"/>
    </source>
</evidence>
<keyword evidence="13" id="KW-1133">Transmembrane helix</keyword>
<keyword evidence="10" id="KW-0670">Pyruvate</keyword>
<evidence type="ECO:0000313" key="14">
    <source>
        <dbReference type="EMBL" id="KAI1729174.1"/>
    </source>
</evidence>
<evidence type="ECO:0000256" key="9">
    <source>
        <dbReference type="ARBA" id="ARBA00023264"/>
    </source>
</evidence>
<dbReference type="AlphaFoldDB" id="A0AAD4NMJ0"/>